<dbReference type="WBParaSite" id="PTRK_0000783300.1">
    <property type="protein sequence ID" value="PTRK_0000783300.1"/>
    <property type="gene ID" value="PTRK_0000783300"/>
</dbReference>
<sequence length="1048" mass="119366">MNSKEMVTVRMNRADLSTPWGFQVKSPGIVSKIDGGSLADRAGIQSGDIISEIQGENINDFERLKYFLNLPSHEIELVIFRNMTSTRLWKPTIIDKNESTTFQQPIEHSTPGVKVNLEHKPMTEDPLTNGFNTSAKPFTPSSQNIHDNVGGQKIIGSTASHSVKAEQYLKETGGLFGTDPNAKNAFIHKNNQPSYLNSETLKLIQEDDKREKREKTPKAINNNAYRHESCGPLGSVGSGNLNPNLPICFICGRNILGLVCRAFDVNVHADCFSCTTCGSNLKNMGHHFVNSKFYCDVHGRQVKSLSQQQTSPRMSKSMHEHVTIQCKHFRTNNSTTSNIMPQHELSRRYYQPDIMTRQPILAERQNDEIIKNYSTNYSSVVNDTRKNITPHYGSASKNDHGNLNVIVDSKSKETSQSYVNKRSPLPKEIRIATSKFLSKSNRLPNWPPTESCATSPKKYWSLHLDPYTPKENKSLLDLVAENDTEIKRQHSSLSDIDVGPLKILSPHPMVNLNGTSNDIKINNNSLTPPAISPRRSKKKVTQKKVVVEKQSYNFIPIKHDKEDESQSSLNNLPEIVTTIVPADHNNLKVEKHLRWVETPEIIEETDIITDESFSDYKINDDEEDDYEDIEADESDCVEDEQEQWMREELEEYRKEKELEMTSNKGKDNTNNLEYNTEASILESMKNLDIQQNKLTELVENAQKLLQNLDSKSPIPKASETDTIIHEDNNNATKKLIEETRLEVEKMKEELRERSIILTNEEYMPGGSVNDKIDYSKEKSVFSEYKSIKYETPADKLCEFIKQTILEGKISSSPQSMSNECLDIHHQQTRYSNMNFQPMEDNNNSYYSSQRNYKSEKTIQNQYSGVNLHENRIPYCSQCRNEIHGAFVMTGGHTYCPEHFICANISCSRKLVDVGFVEEKGQRYCEECFEKLIAPVCAKCSKPVTGDCLNALQKQFHPQCFTCAHCMKPFGNAAFFMENGKPYCERDWNILFTTKCVSCKFPIEAGDRWVEALGSSFHSNCFSCIVCHVNLEGQSFYAKNNQPYCRMHA</sequence>
<dbReference type="GO" id="GO:0005912">
    <property type="term" value="C:adherens junction"/>
    <property type="evidence" value="ECO:0007669"/>
    <property type="project" value="TreeGrafter"/>
</dbReference>
<dbReference type="PANTHER" id="PTHR24214">
    <property type="entry name" value="PDZ AND LIM DOMAIN PROTEIN ZASP"/>
    <property type="match status" value="1"/>
</dbReference>
<dbReference type="GO" id="GO:0046872">
    <property type="term" value="F:metal ion binding"/>
    <property type="evidence" value="ECO:0007669"/>
    <property type="project" value="UniProtKB-KW"/>
</dbReference>
<dbReference type="PROSITE" id="PS50106">
    <property type="entry name" value="PDZ"/>
    <property type="match status" value="1"/>
</dbReference>
<keyword evidence="10" id="KW-1185">Reference proteome</keyword>
<dbReference type="InterPro" id="IPR036034">
    <property type="entry name" value="PDZ_sf"/>
</dbReference>
<dbReference type="FunFam" id="2.10.110.10:FF:000060">
    <property type="entry name" value="Uncharacterized protein, isoform Z"/>
    <property type="match status" value="1"/>
</dbReference>
<keyword evidence="5 6" id="KW-0440">LIM domain</keyword>
<keyword evidence="7" id="KW-0175">Coiled coil</keyword>
<dbReference type="CDD" id="cd09455">
    <property type="entry name" value="LIM1_Enigma_like_1"/>
    <property type="match status" value="1"/>
</dbReference>
<dbReference type="GO" id="GO:0001725">
    <property type="term" value="C:stress fiber"/>
    <property type="evidence" value="ECO:0007669"/>
    <property type="project" value="TreeGrafter"/>
</dbReference>
<dbReference type="Proteomes" id="UP000038045">
    <property type="component" value="Unplaced"/>
</dbReference>
<keyword evidence="3 6" id="KW-0479">Metal-binding</keyword>
<dbReference type="PANTHER" id="PTHR24214:SF38">
    <property type="entry name" value="PDZ AND LIM DOMAIN PROTEIN ZASP-RELATED"/>
    <property type="match status" value="1"/>
</dbReference>
<dbReference type="FunFam" id="2.10.110.10:FF:000069">
    <property type="entry name" value="Uncharacterized protein, isoform Z"/>
    <property type="match status" value="1"/>
</dbReference>
<reference evidence="11" key="1">
    <citation type="submission" date="2017-02" db="UniProtKB">
        <authorList>
            <consortium name="WormBaseParasite"/>
        </authorList>
    </citation>
    <scope>IDENTIFICATION</scope>
</reference>
<proteinExistence type="predicted"/>
<dbReference type="GO" id="GO:0051371">
    <property type="term" value="F:muscle alpha-actinin binding"/>
    <property type="evidence" value="ECO:0007669"/>
    <property type="project" value="TreeGrafter"/>
</dbReference>
<dbReference type="STRING" id="131310.A0A0N4ZIS1"/>
<keyword evidence="2" id="KW-0963">Cytoplasm</keyword>
<dbReference type="Pfam" id="PF00595">
    <property type="entry name" value="PDZ"/>
    <property type="match status" value="1"/>
</dbReference>
<dbReference type="Gene3D" id="2.10.110.10">
    <property type="entry name" value="Cysteine Rich Protein"/>
    <property type="match status" value="4"/>
</dbReference>
<dbReference type="GO" id="GO:0031941">
    <property type="term" value="C:filamentous actin"/>
    <property type="evidence" value="ECO:0007669"/>
    <property type="project" value="TreeGrafter"/>
</dbReference>
<evidence type="ECO:0000256" key="5">
    <source>
        <dbReference type="ARBA" id="ARBA00023038"/>
    </source>
</evidence>
<organism evidence="10 11">
    <name type="scientific">Parastrongyloides trichosuri</name>
    <name type="common">Possum-specific nematode worm</name>
    <dbReference type="NCBI Taxonomy" id="131310"/>
    <lineage>
        <taxon>Eukaryota</taxon>
        <taxon>Metazoa</taxon>
        <taxon>Ecdysozoa</taxon>
        <taxon>Nematoda</taxon>
        <taxon>Chromadorea</taxon>
        <taxon>Rhabditida</taxon>
        <taxon>Tylenchina</taxon>
        <taxon>Panagrolaimomorpha</taxon>
        <taxon>Strongyloidoidea</taxon>
        <taxon>Strongyloididae</taxon>
        <taxon>Parastrongyloides</taxon>
    </lineage>
</organism>
<protein>
    <submittedName>
        <fullName evidence="11">PDZ and LIM domain protein Zasp</fullName>
    </submittedName>
</protein>
<dbReference type="Gene3D" id="2.30.42.10">
    <property type="match status" value="1"/>
</dbReference>
<evidence type="ECO:0000256" key="3">
    <source>
        <dbReference type="ARBA" id="ARBA00022723"/>
    </source>
</evidence>
<dbReference type="InterPro" id="IPR050604">
    <property type="entry name" value="PDZ-LIM_domain"/>
</dbReference>
<dbReference type="SMART" id="SM00132">
    <property type="entry name" value="LIM"/>
    <property type="match status" value="4"/>
</dbReference>
<dbReference type="CDD" id="cd09461">
    <property type="entry name" value="LIM3_Enigma_like_1"/>
    <property type="match status" value="1"/>
</dbReference>
<evidence type="ECO:0000256" key="1">
    <source>
        <dbReference type="ARBA" id="ARBA00004496"/>
    </source>
</evidence>
<dbReference type="SUPFAM" id="SSF57716">
    <property type="entry name" value="Glucocorticoid receptor-like (DNA-binding domain)"/>
    <property type="match status" value="4"/>
</dbReference>
<feature type="domain" description="LIM zinc-binding" evidence="8">
    <location>
        <begin position="934"/>
        <end position="993"/>
    </location>
</feature>
<evidence type="ECO:0000256" key="2">
    <source>
        <dbReference type="ARBA" id="ARBA00022490"/>
    </source>
</evidence>
<feature type="domain" description="LIM zinc-binding" evidence="8">
    <location>
        <begin position="246"/>
        <end position="305"/>
    </location>
</feature>
<name>A0A0N4ZIS1_PARTI</name>
<keyword evidence="4 6" id="KW-0862">Zinc</keyword>
<dbReference type="SUPFAM" id="SSF50156">
    <property type="entry name" value="PDZ domain-like"/>
    <property type="match status" value="1"/>
</dbReference>
<evidence type="ECO:0000256" key="4">
    <source>
        <dbReference type="ARBA" id="ARBA00022833"/>
    </source>
</evidence>
<dbReference type="GO" id="GO:0003779">
    <property type="term" value="F:actin binding"/>
    <property type="evidence" value="ECO:0007669"/>
    <property type="project" value="TreeGrafter"/>
</dbReference>
<accession>A0A0N4ZIS1</accession>
<dbReference type="SMART" id="SM00228">
    <property type="entry name" value="PDZ"/>
    <property type="match status" value="1"/>
</dbReference>
<evidence type="ECO:0000313" key="11">
    <source>
        <dbReference type="WBParaSite" id="PTRK_0000783300.1"/>
    </source>
</evidence>
<dbReference type="GO" id="GO:0061061">
    <property type="term" value="P:muscle structure development"/>
    <property type="evidence" value="ECO:0007669"/>
    <property type="project" value="TreeGrafter"/>
</dbReference>
<evidence type="ECO:0000256" key="7">
    <source>
        <dbReference type="SAM" id="Coils"/>
    </source>
</evidence>
<evidence type="ECO:0000256" key="6">
    <source>
        <dbReference type="PROSITE-ProRule" id="PRU00125"/>
    </source>
</evidence>
<feature type="domain" description="LIM zinc-binding" evidence="8">
    <location>
        <begin position="994"/>
        <end position="1048"/>
    </location>
</feature>
<dbReference type="Pfam" id="PF00412">
    <property type="entry name" value="LIM"/>
    <property type="match status" value="4"/>
</dbReference>
<dbReference type="InterPro" id="IPR001478">
    <property type="entry name" value="PDZ"/>
</dbReference>
<dbReference type="FunFam" id="2.10.110.10:FF:000020">
    <property type="entry name" value="PDZ and LIM domain protein 5"/>
    <property type="match status" value="1"/>
</dbReference>
<dbReference type="PROSITE" id="PS00478">
    <property type="entry name" value="LIM_DOMAIN_1"/>
    <property type="match status" value="2"/>
</dbReference>
<comment type="subcellular location">
    <subcellularLocation>
        <location evidence="1">Cytoplasm</location>
    </subcellularLocation>
</comment>
<dbReference type="GO" id="GO:0030018">
    <property type="term" value="C:Z disc"/>
    <property type="evidence" value="ECO:0007669"/>
    <property type="project" value="TreeGrafter"/>
</dbReference>
<feature type="domain" description="PDZ" evidence="9">
    <location>
        <begin position="8"/>
        <end position="60"/>
    </location>
</feature>
<dbReference type="InterPro" id="IPR001781">
    <property type="entry name" value="Znf_LIM"/>
</dbReference>
<feature type="coiled-coil region" evidence="7">
    <location>
        <begin position="684"/>
        <end position="753"/>
    </location>
</feature>
<evidence type="ECO:0000259" key="9">
    <source>
        <dbReference type="PROSITE" id="PS50106"/>
    </source>
</evidence>
<dbReference type="GO" id="GO:0030036">
    <property type="term" value="P:actin cytoskeleton organization"/>
    <property type="evidence" value="ECO:0007669"/>
    <property type="project" value="TreeGrafter"/>
</dbReference>
<evidence type="ECO:0000259" key="8">
    <source>
        <dbReference type="PROSITE" id="PS50023"/>
    </source>
</evidence>
<dbReference type="AlphaFoldDB" id="A0A0N4ZIS1"/>
<evidence type="ECO:0000313" key="10">
    <source>
        <dbReference type="Proteomes" id="UP000038045"/>
    </source>
</evidence>
<dbReference type="PROSITE" id="PS50023">
    <property type="entry name" value="LIM_DOMAIN_2"/>
    <property type="match status" value="3"/>
</dbReference>